<name>A0ABT0ZFM7_9ACTN</name>
<dbReference type="Proteomes" id="UP001523219">
    <property type="component" value="Unassembled WGS sequence"/>
</dbReference>
<organism evidence="3 4">
    <name type="scientific">Streptomyces macrolidinus</name>
    <dbReference type="NCBI Taxonomy" id="2952607"/>
    <lineage>
        <taxon>Bacteria</taxon>
        <taxon>Bacillati</taxon>
        <taxon>Actinomycetota</taxon>
        <taxon>Actinomycetes</taxon>
        <taxon>Kitasatosporales</taxon>
        <taxon>Streptomycetaceae</taxon>
        <taxon>Streptomyces</taxon>
    </lineage>
</organism>
<comment type="similarity">
    <text evidence="1">Belongs to the short-chain dehydrogenases/reductases (SDR) family.</text>
</comment>
<dbReference type="PANTHER" id="PTHR24321:SF8">
    <property type="entry name" value="ESTRADIOL 17-BETA-DEHYDROGENASE 8-RELATED"/>
    <property type="match status" value="1"/>
</dbReference>
<dbReference type="InterPro" id="IPR036291">
    <property type="entry name" value="NAD(P)-bd_dom_sf"/>
</dbReference>
<sequence>MDGQLLAGKVALITGAASGIGASTAKLMAHHGARVALADVDLKGVAENAAAIAENGGQALAVEADVRDGQCVAEMVKRTVERFGRLDCCVNNAGIDGSASPLHEYTEENWRDVLEVNLTGVWLCLKHEISYMLEQGVTGSIVNTASAAGLVGLPLGVSGYVASKHGVVGLTRAAALEYVRQGIRVNAICPGAVRTPMLDDAITSGMTTEAELSSMQPIGRLAAPREVAEAAVWLCADASSFVTGQALAVDGGWTVQ</sequence>
<reference evidence="3 4" key="1">
    <citation type="submission" date="2022-05" db="EMBL/GenBank/DDBJ databases">
        <title>Streptomyces sp. nov. RY43-2 isolated from soil of a peat swamp forest.</title>
        <authorList>
            <person name="Kanchanasin P."/>
            <person name="Tanasupawat S."/>
            <person name="Phongsopitanun W."/>
        </authorList>
    </citation>
    <scope>NUCLEOTIDE SEQUENCE [LARGE SCALE GENOMIC DNA]</scope>
    <source>
        <strain evidence="3 4">RY43-2</strain>
    </source>
</reference>
<dbReference type="PANTHER" id="PTHR24321">
    <property type="entry name" value="DEHYDROGENASES, SHORT CHAIN"/>
    <property type="match status" value="1"/>
</dbReference>
<comment type="caution">
    <text evidence="3">The sequence shown here is derived from an EMBL/GenBank/DDBJ whole genome shotgun (WGS) entry which is preliminary data.</text>
</comment>
<dbReference type="Gene3D" id="3.40.50.720">
    <property type="entry name" value="NAD(P)-binding Rossmann-like Domain"/>
    <property type="match status" value="1"/>
</dbReference>
<evidence type="ECO:0000313" key="3">
    <source>
        <dbReference type="EMBL" id="MCN9242386.1"/>
    </source>
</evidence>
<dbReference type="PROSITE" id="PS00061">
    <property type="entry name" value="ADH_SHORT"/>
    <property type="match status" value="1"/>
</dbReference>
<dbReference type="InterPro" id="IPR020904">
    <property type="entry name" value="Sc_DH/Rdtase_CS"/>
</dbReference>
<evidence type="ECO:0000313" key="4">
    <source>
        <dbReference type="Proteomes" id="UP001523219"/>
    </source>
</evidence>
<proteinExistence type="inferred from homology"/>
<gene>
    <name evidence="3" type="ORF">NGF19_16565</name>
</gene>
<dbReference type="RefSeq" id="WP_252425695.1">
    <property type="nucleotide sequence ID" value="NZ_JAMWMR010000013.1"/>
</dbReference>
<dbReference type="EMBL" id="JAMWMR010000013">
    <property type="protein sequence ID" value="MCN9242386.1"/>
    <property type="molecule type" value="Genomic_DNA"/>
</dbReference>
<dbReference type="PRINTS" id="PR00081">
    <property type="entry name" value="GDHRDH"/>
</dbReference>
<evidence type="ECO:0000256" key="1">
    <source>
        <dbReference type="ARBA" id="ARBA00006484"/>
    </source>
</evidence>
<keyword evidence="2" id="KW-0560">Oxidoreductase</keyword>
<dbReference type="CDD" id="cd05233">
    <property type="entry name" value="SDR_c"/>
    <property type="match status" value="1"/>
</dbReference>
<evidence type="ECO:0000256" key="2">
    <source>
        <dbReference type="ARBA" id="ARBA00023002"/>
    </source>
</evidence>
<dbReference type="PRINTS" id="PR00080">
    <property type="entry name" value="SDRFAMILY"/>
</dbReference>
<keyword evidence="4" id="KW-1185">Reference proteome</keyword>
<dbReference type="NCBIfam" id="NF005559">
    <property type="entry name" value="PRK07231.1"/>
    <property type="match status" value="1"/>
</dbReference>
<dbReference type="Pfam" id="PF13561">
    <property type="entry name" value="adh_short_C2"/>
    <property type="match status" value="1"/>
</dbReference>
<protein>
    <submittedName>
        <fullName evidence="3">SDR family oxidoreductase</fullName>
    </submittedName>
</protein>
<dbReference type="SUPFAM" id="SSF51735">
    <property type="entry name" value="NAD(P)-binding Rossmann-fold domains"/>
    <property type="match status" value="1"/>
</dbReference>
<dbReference type="InterPro" id="IPR002347">
    <property type="entry name" value="SDR_fam"/>
</dbReference>
<accession>A0ABT0ZFM7</accession>